<keyword evidence="3" id="KW-1185">Reference proteome</keyword>
<feature type="compositionally biased region" description="Basic and acidic residues" evidence="1">
    <location>
        <begin position="997"/>
        <end position="1008"/>
    </location>
</feature>
<feature type="region of interest" description="Disordered" evidence="1">
    <location>
        <begin position="1"/>
        <end position="68"/>
    </location>
</feature>
<reference evidence="2 3" key="1">
    <citation type="journal article" date="2016" name="BMC Genomics">
        <title>Comparative genomics reveals Cyclospora cayetanensis possesses coccidia-like metabolism and invasion components but unique surface antigens.</title>
        <authorList>
            <person name="Liu S."/>
            <person name="Wang L."/>
            <person name="Zheng H."/>
            <person name="Xu Z."/>
            <person name="Roellig D.M."/>
            <person name="Li N."/>
            <person name="Frace M.A."/>
            <person name="Tang K."/>
            <person name="Arrowood M.J."/>
            <person name="Moss D.M."/>
            <person name="Zhang L."/>
            <person name="Feng Y."/>
            <person name="Xiao L."/>
        </authorList>
    </citation>
    <scope>NUCLEOTIDE SEQUENCE [LARGE SCALE GENOMIC DNA]</scope>
    <source>
        <strain evidence="2 3">CHN_HEN01</strain>
    </source>
</reference>
<feature type="compositionally biased region" description="Polar residues" evidence="1">
    <location>
        <begin position="1110"/>
        <end position="1124"/>
    </location>
</feature>
<proteinExistence type="predicted"/>
<feature type="compositionally biased region" description="Polar residues" evidence="1">
    <location>
        <begin position="309"/>
        <end position="321"/>
    </location>
</feature>
<dbReference type="VEuPathDB" id="ToxoDB:cyc_03011"/>
<feature type="region of interest" description="Disordered" evidence="1">
    <location>
        <begin position="1030"/>
        <end position="1170"/>
    </location>
</feature>
<feature type="compositionally biased region" description="Polar residues" evidence="1">
    <location>
        <begin position="354"/>
        <end position="364"/>
    </location>
</feature>
<feature type="compositionally biased region" description="Low complexity" evidence="1">
    <location>
        <begin position="446"/>
        <end position="475"/>
    </location>
</feature>
<evidence type="ECO:0000313" key="2">
    <source>
        <dbReference type="EMBL" id="OEH75720.1"/>
    </source>
</evidence>
<dbReference type="EMBL" id="JROU02001651">
    <property type="protein sequence ID" value="OEH75720.1"/>
    <property type="molecule type" value="Genomic_DNA"/>
</dbReference>
<feature type="compositionally biased region" description="Polar residues" evidence="1">
    <location>
        <begin position="1190"/>
        <end position="1203"/>
    </location>
</feature>
<comment type="caution">
    <text evidence="2">The sequence shown here is derived from an EMBL/GenBank/DDBJ whole genome shotgun (WGS) entry which is preliminary data.</text>
</comment>
<feature type="region of interest" description="Disordered" evidence="1">
    <location>
        <begin position="446"/>
        <end position="487"/>
    </location>
</feature>
<feature type="region of interest" description="Disordered" evidence="1">
    <location>
        <begin position="1190"/>
        <end position="1224"/>
    </location>
</feature>
<dbReference type="Proteomes" id="UP000095192">
    <property type="component" value="Unassembled WGS sequence"/>
</dbReference>
<sequence length="1291" mass="140415">MLAASYPLSGGPATPSISIKPPSPTAGKSGSTLLRREAYNKKCRGLPGRSEGMASSANDASDSEDDGSNLLCPHYGERHRGKHYREYMQQKAARIQTIKEVPRPPLWRVPIVRQPLAVSVEEFNSAEPQYAQFVKALWSHAKTTVDDKEHARDFAESPVGKDLLPERCCELDEWGWRRKKPLHHTWQDRPETLGRPLSPTMKWQGLSWGTDAEGYENPRGSVGDLRSKGMSYESRFQLPTLSSLMKAKHAIFVKARDPNRSRAELERARRMAQKRRSSAPPAARRPHSPARLSAVSDPFEAVTQHRAAKTSNRLPSPSNGRLSPASLSPNGGRGSPRGSPAPSPRDKTEDFASGRQSGEPTNGGSEKGDWVVRVKGKGKCCYPEDYVRWKRERRRMKERLKRLRAGRIFTSDRPKNACTDCQNPSLWWDPEFLTEHLHAARNSVSDAASDSDTSSGSDCSSSLRSSSSGSNTSRGSVEEGQNSSREQQIPLSQPHYLSFPPGSATALLSPPQLMQTYGRAGGGAPVYAPLAVPCLPAFVGAPRLLHRRRPGSSRLSGELHTKPSWLCCAPERPPGGTNWKTVNASLASTPPCFAPPSLQQPQVLLSTPQGGHGQLVLQQNRLCQPQPHTSVQQPIQQAHFFESQLPGTRILPQTFVAQPPQAAIPALQQHLPQHYQQAFHQRDQNAEAKGARILSTVDDARRHSQRASSHAARASSPSSLYKPHSRASKSQNRHSSAPPAARHQREASHVQFLEPSIPSPATTSPDGPPTTPGGYTYLQQGRRNDAVPHICRHGVSPNLLGGSHSLPVCPGSLHSIPQSAQAPPHLIQGMPHGTSQMLQWLPQIVQGAPPVYHGPPLVLQGGLASETSGAAGSLQTAMQLPALPRILRCDFQQPQDLNAQPLNLAMAHQGPLVLPQQAAVVQSPLLQQPQTYPLLVQPLQHRAPLVLQQPPPILVQQQQPALVIPQQLYRSPVVAKQQKSPTTAAVQRPPTTAPEQKPAEPKPEDKPKTPWLWNCSVNFGAKCGSTDLAETRPRQENPASEQQPADSKQTKPQTQQAQGASGRSPSSTPRALPVSPRPREVLEAGATAAGKRSTETTQPLRSPRPAPSSKAATPRSTEGTQSATRGEAPHPRKYLQPPQPEKASSRRHKQQQPPQASAAPSPSTPRLLTVPTGNYVVMPATPAICIQSDQPVQQHQGEPSQLLTAPWPEPWGSIRGQPDERPPSSRQPLFKYLPFTFVSPKRNIICGAGKRIHSKEHRPVGAAHALRQQRQASPCCGNPSGMFTAGVACGL</sequence>
<evidence type="ECO:0000256" key="1">
    <source>
        <dbReference type="SAM" id="MobiDB-lite"/>
    </source>
</evidence>
<protein>
    <submittedName>
        <fullName evidence="2">Uncharacterized protein</fullName>
    </submittedName>
</protein>
<feature type="compositionally biased region" description="Polar residues" evidence="1">
    <location>
        <begin position="1037"/>
        <end position="1069"/>
    </location>
</feature>
<evidence type="ECO:0000313" key="3">
    <source>
        <dbReference type="Proteomes" id="UP000095192"/>
    </source>
</evidence>
<dbReference type="InParanoid" id="A0A1D3CWZ9"/>
<feature type="region of interest" description="Disordered" evidence="1">
    <location>
        <begin position="699"/>
        <end position="779"/>
    </location>
</feature>
<accession>A0A1D3CWZ9</accession>
<dbReference type="VEuPathDB" id="ToxoDB:LOC34619772"/>
<feature type="region of interest" description="Disordered" evidence="1">
    <location>
        <begin position="258"/>
        <end position="370"/>
    </location>
</feature>
<feature type="compositionally biased region" description="Low complexity" evidence="1">
    <location>
        <begin position="706"/>
        <end position="719"/>
    </location>
</feature>
<feature type="compositionally biased region" description="Low complexity" evidence="1">
    <location>
        <begin position="1151"/>
        <end position="1161"/>
    </location>
</feature>
<name>A0A1D3CWZ9_9EIME</name>
<gene>
    <name evidence="2" type="ORF">cyc_03011</name>
</gene>
<feature type="compositionally biased region" description="Low complexity" evidence="1">
    <location>
        <begin position="326"/>
        <end position="340"/>
    </location>
</feature>
<feature type="region of interest" description="Disordered" evidence="1">
    <location>
        <begin position="973"/>
        <end position="1013"/>
    </location>
</feature>
<feature type="compositionally biased region" description="Basic and acidic residues" evidence="1">
    <location>
        <begin position="258"/>
        <end position="269"/>
    </location>
</feature>
<organism evidence="2 3">
    <name type="scientific">Cyclospora cayetanensis</name>
    <dbReference type="NCBI Taxonomy" id="88456"/>
    <lineage>
        <taxon>Eukaryota</taxon>
        <taxon>Sar</taxon>
        <taxon>Alveolata</taxon>
        <taxon>Apicomplexa</taxon>
        <taxon>Conoidasida</taxon>
        <taxon>Coccidia</taxon>
        <taxon>Eucoccidiorida</taxon>
        <taxon>Eimeriorina</taxon>
        <taxon>Eimeriidae</taxon>
        <taxon>Cyclospora</taxon>
    </lineage>
</organism>